<dbReference type="AlphaFoldDB" id="A0A1H8JMY8"/>
<reference evidence="2 3" key="1">
    <citation type="submission" date="2016-10" db="EMBL/GenBank/DDBJ databases">
        <authorList>
            <person name="de Groot N.N."/>
        </authorList>
    </citation>
    <scope>NUCLEOTIDE SEQUENCE [LARGE SCALE GENOMIC DNA]</scope>
    <source>
        <strain evidence="2 3">CGMCC 4.2026</strain>
    </source>
</reference>
<name>A0A1H8JMY8_9ACTN</name>
<gene>
    <name evidence="2" type="ORF">SAMN05216267_1010195</name>
</gene>
<feature type="region of interest" description="Disordered" evidence="1">
    <location>
        <begin position="1"/>
        <end position="47"/>
    </location>
</feature>
<proteinExistence type="predicted"/>
<dbReference type="STRING" id="310780.SAMN05216267_1010195"/>
<sequence>MVGNGGGAYSLTLSDTTKGSSKTTQASPGAQDASAEAVIESPAGSYPSFQEQDFSGITVNGQSFSAYGLQAIDSGPYAETALDGSFSIVPG</sequence>
<organism evidence="2 3">
    <name type="scientific">Actinacidiphila rubida</name>
    <dbReference type="NCBI Taxonomy" id="310780"/>
    <lineage>
        <taxon>Bacteria</taxon>
        <taxon>Bacillati</taxon>
        <taxon>Actinomycetota</taxon>
        <taxon>Actinomycetes</taxon>
        <taxon>Kitasatosporales</taxon>
        <taxon>Streptomycetaceae</taxon>
        <taxon>Actinacidiphila</taxon>
    </lineage>
</organism>
<feature type="compositionally biased region" description="Polar residues" evidence="1">
    <location>
        <begin position="11"/>
        <end position="28"/>
    </location>
</feature>
<accession>A0A1H8JMY8</accession>
<evidence type="ECO:0000313" key="2">
    <source>
        <dbReference type="EMBL" id="SEN81677.1"/>
    </source>
</evidence>
<dbReference type="Proteomes" id="UP000181951">
    <property type="component" value="Unassembled WGS sequence"/>
</dbReference>
<evidence type="ECO:0000313" key="3">
    <source>
        <dbReference type="Proteomes" id="UP000181951"/>
    </source>
</evidence>
<protein>
    <submittedName>
        <fullName evidence="2">Uncharacterized protein</fullName>
    </submittedName>
</protein>
<dbReference type="EMBL" id="FODD01000010">
    <property type="protein sequence ID" value="SEN81677.1"/>
    <property type="molecule type" value="Genomic_DNA"/>
</dbReference>
<keyword evidence="3" id="KW-1185">Reference proteome</keyword>
<evidence type="ECO:0000256" key="1">
    <source>
        <dbReference type="SAM" id="MobiDB-lite"/>
    </source>
</evidence>
<dbReference type="RefSeq" id="WP_069463120.1">
    <property type="nucleotide sequence ID" value="NZ_FODD01000010.1"/>
</dbReference>